<dbReference type="AlphaFoldDB" id="A0A218ZAR5"/>
<dbReference type="Gene3D" id="2.60.40.10">
    <property type="entry name" value="Immunoglobulins"/>
    <property type="match status" value="1"/>
</dbReference>
<dbReference type="Proteomes" id="UP000242519">
    <property type="component" value="Unassembled WGS sequence"/>
</dbReference>
<dbReference type="InterPro" id="IPR026891">
    <property type="entry name" value="Fn3-like"/>
</dbReference>
<feature type="domain" description="Fibronectin type III-like" evidence="1">
    <location>
        <begin position="14"/>
        <end position="63"/>
    </location>
</feature>
<accession>A0A218ZAR5</accession>
<keyword evidence="3" id="KW-1185">Reference proteome</keyword>
<comment type="caution">
    <text evidence="2">The sequence shown here is derived from an EMBL/GenBank/DDBJ whole genome shotgun (WGS) entry which is preliminary data.</text>
</comment>
<dbReference type="OrthoDB" id="5239855at2759"/>
<name>A0A218ZAR5_9HELO</name>
<evidence type="ECO:0000313" key="3">
    <source>
        <dbReference type="Proteomes" id="UP000242519"/>
    </source>
</evidence>
<organism evidence="2 3">
    <name type="scientific">Diplocarpon coronariae</name>
    <dbReference type="NCBI Taxonomy" id="2795749"/>
    <lineage>
        <taxon>Eukaryota</taxon>
        <taxon>Fungi</taxon>
        <taxon>Dikarya</taxon>
        <taxon>Ascomycota</taxon>
        <taxon>Pezizomycotina</taxon>
        <taxon>Leotiomycetes</taxon>
        <taxon>Helotiales</taxon>
        <taxon>Drepanopezizaceae</taxon>
        <taxon>Diplocarpon</taxon>
    </lineage>
</organism>
<protein>
    <recommendedName>
        <fullName evidence="1">Fibronectin type III-like domain-containing protein</fullName>
    </recommendedName>
</protein>
<proteinExistence type="predicted"/>
<dbReference type="InterPro" id="IPR013783">
    <property type="entry name" value="Ig-like_fold"/>
</dbReference>
<gene>
    <name evidence="2" type="ORF">B2J93_7918</name>
</gene>
<evidence type="ECO:0000259" key="1">
    <source>
        <dbReference type="Pfam" id="PF14310"/>
    </source>
</evidence>
<sequence>MAIPVTTSGVSGAEIEQAYINDAKSRLPRSEKDLQAFDKLMPEPGETWRVTSGLDKYAAGYWMRLLGI</sequence>
<dbReference type="Pfam" id="PF14310">
    <property type="entry name" value="Fn3-like"/>
    <property type="match status" value="1"/>
</dbReference>
<dbReference type="InParanoid" id="A0A218ZAR5"/>
<evidence type="ECO:0000313" key="2">
    <source>
        <dbReference type="EMBL" id="OWP04375.1"/>
    </source>
</evidence>
<dbReference type="STRING" id="503106.A0A218ZAR5"/>
<dbReference type="EMBL" id="MZNU01000108">
    <property type="protein sequence ID" value="OWP04375.1"/>
    <property type="molecule type" value="Genomic_DNA"/>
</dbReference>
<reference evidence="2 3" key="1">
    <citation type="submission" date="2017-04" db="EMBL/GenBank/DDBJ databases">
        <title>Draft genome sequence of Marssonina coronaria NL1: causal agent of apple blotch.</title>
        <authorList>
            <person name="Cheng Q."/>
        </authorList>
    </citation>
    <scope>NUCLEOTIDE SEQUENCE [LARGE SCALE GENOMIC DNA]</scope>
    <source>
        <strain evidence="2 3">NL1</strain>
    </source>
</reference>